<proteinExistence type="predicted"/>
<dbReference type="AlphaFoldDB" id="A0A336NFP3"/>
<name>A0A336NFP3_BARGR</name>
<dbReference type="EMBL" id="UFTD01000001">
    <property type="protein sequence ID" value="SSZ39757.1"/>
    <property type="molecule type" value="Genomic_DNA"/>
</dbReference>
<protein>
    <submittedName>
        <fullName evidence="1">Uncharacterized protein</fullName>
    </submittedName>
</protein>
<organism evidence="1 2">
    <name type="scientific">Bartonella grahamii</name>
    <dbReference type="NCBI Taxonomy" id="33045"/>
    <lineage>
        <taxon>Bacteria</taxon>
        <taxon>Pseudomonadati</taxon>
        <taxon>Pseudomonadota</taxon>
        <taxon>Alphaproteobacteria</taxon>
        <taxon>Hyphomicrobiales</taxon>
        <taxon>Bartonellaceae</taxon>
        <taxon>Bartonella</taxon>
    </lineage>
</organism>
<gene>
    <name evidence="1" type="ORF">NCTC12860_00974</name>
</gene>
<evidence type="ECO:0000313" key="1">
    <source>
        <dbReference type="EMBL" id="SSZ39757.1"/>
    </source>
</evidence>
<reference evidence="1 2" key="1">
    <citation type="submission" date="2018-06" db="EMBL/GenBank/DDBJ databases">
        <authorList>
            <consortium name="Pathogen Informatics"/>
            <person name="Doyle S."/>
        </authorList>
    </citation>
    <scope>NUCLEOTIDE SEQUENCE [LARGE SCALE GENOMIC DNA]</scope>
    <source>
        <strain evidence="1 2">NCTC12860</strain>
    </source>
</reference>
<dbReference type="Proteomes" id="UP000253846">
    <property type="component" value="Unassembled WGS sequence"/>
</dbReference>
<sequence length="60" mass="7238">MWIKVLSKRREMSFMNPLNANIIVTLKLEKSMIVSICTFYFSKNEEHNVFYTIHGEYMLF</sequence>
<accession>A0A336NFP3</accession>
<evidence type="ECO:0000313" key="2">
    <source>
        <dbReference type="Proteomes" id="UP000253846"/>
    </source>
</evidence>